<keyword evidence="4 7" id="KW-0808">Transferase</keyword>
<evidence type="ECO:0000313" key="7">
    <source>
        <dbReference type="EMBL" id="SIT69403.1"/>
    </source>
</evidence>
<dbReference type="Gene3D" id="3.40.1010.10">
    <property type="entry name" value="Cobalt-precorrin-4 Transmethylase, Domain 1"/>
    <property type="match status" value="1"/>
</dbReference>
<dbReference type="STRING" id="233100.SAMN05216526_1075"/>
<comment type="pathway">
    <text evidence="1">Cofactor biosynthesis; adenosylcobalamin biosynthesis.</text>
</comment>
<dbReference type="InterPro" id="IPR029063">
    <property type="entry name" value="SAM-dependent_MTases_sf"/>
</dbReference>
<dbReference type="AlphaFoldDB" id="A0A1R3VWS3"/>
<dbReference type="CDD" id="cd11644">
    <property type="entry name" value="Precorrin-6Y-MT"/>
    <property type="match status" value="1"/>
</dbReference>
<dbReference type="PANTHER" id="PTHR43182:SF1">
    <property type="entry name" value="COBALT-PRECORRIN-7 C(5)-METHYLTRANSFERASE"/>
    <property type="match status" value="1"/>
</dbReference>
<dbReference type="Gene3D" id="3.30.950.10">
    <property type="entry name" value="Methyltransferase, Cobalt-precorrin-4 Transmethylase, Domain 2"/>
    <property type="match status" value="1"/>
</dbReference>
<dbReference type="SUPFAM" id="SSF53335">
    <property type="entry name" value="S-adenosyl-L-methionine-dependent methyltransferases"/>
    <property type="match status" value="1"/>
</dbReference>
<dbReference type="OrthoDB" id="9787825at2"/>
<dbReference type="GO" id="GO:0008276">
    <property type="term" value="F:protein methyltransferase activity"/>
    <property type="evidence" value="ECO:0007669"/>
    <property type="project" value="InterPro"/>
</dbReference>
<dbReference type="GO" id="GO:0032259">
    <property type="term" value="P:methylation"/>
    <property type="evidence" value="ECO:0007669"/>
    <property type="project" value="UniProtKB-KW"/>
</dbReference>
<dbReference type="InterPro" id="IPR006365">
    <property type="entry name" value="Cbl_synth_CobL"/>
</dbReference>
<dbReference type="InterPro" id="IPR014008">
    <property type="entry name" value="Cbl_synth_MTase_CbiT"/>
</dbReference>
<dbReference type="InterPro" id="IPR014776">
    <property type="entry name" value="4pyrrole_Mease_sub2"/>
</dbReference>
<evidence type="ECO:0000256" key="4">
    <source>
        <dbReference type="ARBA" id="ARBA00022679"/>
    </source>
</evidence>
<evidence type="ECO:0000259" key="6">
    <source>
        <dbReference type="Pfam" id="PF00590"/>
    </source>
</evidence>
<dbReference type="CDD" id="cd02440">
    <property type="entry name" value="AdoMet_MTases"/>
    <property type="match status" value="1"/>
</dbReference>
<evidence type="ECO:0000256" key="3">
    <source>
        <dbReference type="ARBA" id="ARBA00022603"/>
    </source>
</evidence>
<dbReference type="InterPro" id="IPR000878">
    <property type="entry name" value="4pyrrol_Mease"/>
</dbReference>
<dbReference type="InterPro" id="IPR035996">
    <property type="entry name" value="4pyrrol_Methylase_sf"/>
</dbReference>
<dbReference type="PANTHER" id="PTHR43182">
    <property type="entry name" value="COBALT-PRECORRIN-6B C(15)-METHYLTRANSFERASE (DECARBOXYLATING)"/>
    <property type="match status" value="1"/>
</dbReference>
<dbReference type="InterPro" id="IPR014777">
    <property type="entry name" value="4pyrrole_Mease_sub1"/>
</dbReference>
<keyword evidence="3 7" id="KW-0489">Methyltransferase</keyword>
<gene>
    <name evidence="7" type="ORF">SAMN05216526_1075</name>
</gene>
<evidence type="ECO:0000256" key="5">
    <source>
        <dbReference type="ARBA" id="ARBA00022691"/>
    </source>
</evidence>
<keyword evidence="5" id="KW-0949">S-adenosyl-L-methionine</keyword>
<dbReference type="Proteomes" id="UP000223759">
    <property type="component" value="Unassembled WGS sequence"/>
</dbReference>
<dbReference type="InterPro" id="IPR012818">
    <property type="entry name" value="CbiE"/>
</dbReference>
<accession>A0A1R3VWS3</accession>
<dbReference type="EMBL" id="FTPK01000002">
    <property type="protein sequence ID" value="SIT69403.1"/>
    <property type="molecule type" value="Genomic_DNA"/>
</dbReference>
<dbReference type="Gene3D" id="3.40.50.150">
    <property type="entry name" value="Vaccinia Virus protein VP39"/>
    <property type="match status" value="1"/>
</dbReference>
<dbReference type="UniPathway" id="UPA00148"/>
<dbReference type="NCBIfam" id="TIGR02469">
    <property type="entry name" value="CbiT"/>
    <property type="match status" value="1"/>
</dbReference>
<evidence type="ECO:0000256" key="2">
    <source>
        <dbReference type="ARBA" id="ARBA00022573"/>
    </source>
</evidence>
<proteinExistence type="predicted"/>
<keyword evidence="8" id="KW-1185">Reference proteome</keyword>
<protein>
    <submittedName>
        <fullName evidence="7">Precorrin-6Y C5,15-methyltransferase (Decarboxylating)</fullName>
    </submittedName>
</protein>
<dbReference type="NCBIfam" id="TIGR02467">
    <property type="entry name" value="CbiE"/>
    <property type="match status" value="1"/>
</dbReference>
<evidence type="ECO:0000256" key="1">
    <source>
        <dbReference type="ARBA" id="ARBA00004953"/>
    </source>
</evidence>
<dbReference type="PIRSF" id="PIRSF036428">
    <property type="entry name" value="CobL"/>
    <property type="match status" value="1"/>
</dbReference>
<dbReference type="Pfam" id="PF00590">
    <property type="entry name" value="TP_methylase"/>
    <property type="match status" value="1"/>
</dbReference>
<dbReference type="GO" id="GO:0009236">
    <property type="term" value="P:cobalamin biosynthetic process"/>
    <property type="evidence" value="ECO:0007669"/>
    <property type="project" value="UniProtKB-UniPathway"/>
</dbReference>
<evidence type="ECO:0000313" key="8">
    <source>
        <dbReference type="Proteomes" id="UP000223759"/>
    </source>
</evidence>
<reference evidence="7 8" key="1">
    <citation type="submission" date="2017-01" db="EMBL/GenBank/DDBJ databases">
        <authorList>
            <person name="Mah S.A."/>
            <person name="Swanson W.J."/>
            <person name="Moy G.W."/>
            <person name="Vacquier V.D."/>
        </authorList>
    </citation>
    <scope>NUCLEOTIDE SEQUENCE [LARGE SCALE GENOMIC DNA]</scope>
    <source>
        <strain evidence="7 8">M9</strain>
    </source>
</reference>
<dbReference type="SUPFAM" id="SSF53790">
    <property type="entry name" value="Tetrapyrrole methylase"/>
    <property type="match status" value="1"/>
</dbReference>
<feature type="domain" description="Tetrapyrrole methylase" evidence="6">
    <location>
        <begin position="15"/>
        <end position="200"/>
    </location>
</feature>
<sequence>MDHESTPPETSTPWLSIIGLGEEGVEGLSPAARQLLAQAHHVFGARRHLQLTESLIGDKGVAWKSPLSDSMADLMQLRGEAVAVLASGDPFLHGIGNTLRRFLPAEEMLCVPTLSSLTLAAARLKWEQKHRPVVSLTHRPLECLRPALQPGRGLFVLSADASSPRLVCEALSEWGFGDSRVWVLESLGGPRERIRQCLAKRFTFADVAALNLMGLEVKADPGARIWPVARGLPDDWFEHDGQITKREIRAVTLSSLQPQAGQLLWDVGCGSGSVSIEWLLAHKANQAIGIEVDVDRAARATRNSLALGVPQFEVRIGQAPDLLLDLPTPDAIFIGGGARNPELIETCWTALRAGGRLVVNCVAVETELVVQNAWQKLGGHLSRLSVERLDAVGQMHAFRPGMTVLQWVVQKPEMVL</sequence>
<keyword evidence="2" id="KW-0169">Cobalamin biosynthesis</keyword>
<organism evidence="7 8">
    <name type="scientific">Ectothiorhodosinus mongolicus</name>
    <dbReference type="NCBI Taxonomy" id="233100"/>
    <lineage>
        <taxon>Bacteria</taxon>
        <taxon>Pseudomonadati</taxon>
        <taxon>Pseudomonadota</taxon>
        <taxon>Gammaproteobacteria</taxon>
        <taxon>Chromatiales</taxon>
        <taxon>Ectothiorhodospiraceae</taxon>
        <taxon>Ectothiorhodosinus</taxon>
    </lineage>
</organism>
<dbReference type="InterPro" id="IPR050714">
    <property type="entry name" value="Cobalamin_biosynth_MTase"/>
</dbReference>
<name>A0A1R3VWS3_9GAMM</name>